<dbReference type="InterPro" id="IPR050314">
    <property type="entry name" value="Glycosyl_Hydrlase_18"/>
</dbReference>
<reference evidence="4" key="1">
    <citation type="submission" date="2022-07" db="EMBL/GenBank/DDBJ databases">
        <title>Phylogenomic reconstructions and comparative analyses of Kickxellomycotina fungi.</title>
        <authorList>
            <person name="Reynolds N.K."/>
            <person name="Stajich J.E."/>
            <person name="Barry K."/>
            <person name="Grigoriev I.V."/>
            <person name="Crous P."/>
            <person name="Smith M.E."/>
        </authorList>
    </citation>
    <scope>NUCLEOTIDE SEQUENCE</scope>
    <source>
        <strain evidence="4">NRRL 3115</strain>
    </source>
</reference>
<dbReference type="InterPro" id="IPR029070">
    <property type="entry name" value="Chitinase_insertion_sf"/>
</dbReference>
<feature type="domain" description="GH18" evidence="3">
    <location>
        <begin position="48"/>
        <end position="397"/>
    </location>
</feature>
<dbReference type="PANTHER" id="PTHR11177:SF317">
    <property type="entry name" value="CHITINASE 12-RELATED"/>
    <property type="match status" value="1"/>
</dbReference>
<feature type="chain" id="PRO_5040823931" description="GH18 domain-containing protein" evidence="2">
    <location>
        <begin position="20"/>
        <end position="482"/>
    </location>
</feature>
<dbReference type="GO" id="GO:0004568">
    <property type="term" value="F:chitinase activity"/>
    <property type="evidence" value="ECO:0007669"/>
    <property type="project" value="TreeGrafter"/>
</dbReference>
<dbReference type="InterPro" id="IPR001223">
    <property type="entry name" value="Glyco_hydro18_cat"/>
</dbReference>
<gene>
    <name evidence="4" type="ORF">GGI25_002989</name>
</gene>
<feature type="signal peptide" evidence="2">
    <location>
        <begin position="1"/>
        <end position="19"/>
    </location>
</feature>
<sequence length="482" mass="51009">MNLFTLISLLVIWIQTAIAATSSPQALFSIGIDDVPLEVLQSGVLDNTAIFGYAFETGIDSLAIPWNSLTHLILAFLRVDVSGNATVSSSSIQGVIDTAHKNNVKVLASVGGSGDGSTNMASALSTNATQANLAASLTKIISEYDLDGVDYDFEFPDNTQQVNSLYAGLLAMRSALNSKFGKGNKTLTMTLYSTNGRFGPNVPQVNAKPFSDLVDYGLLMSYDYFGSFSSISAPNAPFYDVPGYPGLSFTSSISAWLSAGWAPEKLVAGLPYYGRTAIVQTNSTSTSQFMPNSGAAPPGGPVSKISGAWTWVDLRDPSDGALSAPSQAQTGWSRNWDNTTMTPWLLHDVSSTYIGYDDTASLTIKANHIIASGLAGAMVWMVPYDYQDELAAVMQSYTESCSRISKEAIQSLAESSDSSVDEESGDGINGHGSMDGSSQDYDSAIEQGIDGRSSAAAVYNGQLALSWLSTLVAMACLLISHL</sequence>
<keyword evidence="2" id="KW-0732">Signal</keyword>
<dbReference type="Proteomes" id="UP001151518">
    <property type="component" value="Unassembled WGS sequence"/>
</dbReference>
<feature type="region of interest" description="Disordered" evidence="1">
    <location>
        <begin position="412"/>
        <end position="442"/>
    </location>
</feature>
<dbReference type="SUPFAM" id="SSF51445">
    <property type="entry name" value="(Trans)glycosidases"/>
    <property type="match status" value="1"/>
</dbReference>
<dbReference type="PROSITE" id="PS51910">
    <property type="entry name" value="GH18_2"/>
    <property type="match status" value="1"/>
</dbReference>
<evidence type="ECO:0000313" key="5">
    <source>
        <dbReference type="Proteomes" id="UP001151518"/>
    </source>
</evidence>
<name>A0A9W8G2X6_9FUNG</name>
<dbReference type="GO" id="GO:0006032">
    <property type="term" value="P:chitin catabolic process"/>
    <property type="evidence" value="ECO:0007669"/>
    <property type="project" value="TreeGrafter"/>
</dbReference>
<dbReference type="Pfam" id="PF00704">
    <property type="entry name" value="Glyco_hydro_18"/>
    <property type="match status" value="1"/>
</dbReference>
<dbReference type="GO" id="GO:0005975">
    <property type="term" value="P:carbohydrate metabolic process"/>
    <property type="evidence" value="ECO:0007669"/>
    <property type="project" value="InterPro"/>
</dbReference>
<protein>
    <recommendedName>
        <fullName evidence="3">GH18 domain-containing protein</fullName>
    </recommendedName>
</protein>
<organism evidence="4 5">
    <name type="scientific">Coemansia spiralis</name>
    <dbReference type="NCBI Taxonomy" id="417178"/>
    <lineage>
        <taxon>Eukaryota</taxon>
        <taxon>Fungi</taxon>
        <taxon>Fungi incertae sedis</taxon>
        <taxon>Zoopagomycota</taxon>
        <taxon>Kickxellomycotina</taxon>
        <taxon>Kickxellomycetes</taxon>
        <taxon>Kickxellales</taxon>
        <taxon>Kickxellaceae</taxon>
        <taxon>Coemansia</taxon>
    </lineage>
</organism>
<dbReference type="EMBL" id="JANBTW010000029">
    <property type="protein sequence ID" value="KAJ2677744.1"/>
    <property type="molecule type" value="Genomic_DNA"/>
</dbReference>
<evidence type="ECO:0000259" key="3">
    <source>
        <dbReference type="PROSITE" id="PS51910"/>
    </source>
</evidence>
<comment type="caution">
    <text evidence="4">The sequence shown here is derived from an EMBL/GenBank/DDBJ whole genome shotgun (WGS) entry which is preliminary data.</text>
</comment>
<dbReference type="Gene3D" id="3.10.50.10">
    <property type="match status" value="1"/>
</dbReference>
<evidence type="ECO:0000313" key="4">
    <source>
        <dbReference type="EMBL" id="KAJ2677744.1"/>
    </source>
</evidence>
<dbReference type="GO" id="GO:0008061">
    <property type="term" value="F:chitin binding"/>
    <property type="evidence" value="ECO:0007669"/>
    <property type="project" value="InterPro"/>
</dbReference>
<dbReference type="Gene3D" id="3.20.20.80">
    <property type="entry name" value="Glycosidases"/>
    <property type="match status" value="1"/>
</dbReference>
<accession>A0A9W8G2X6</accession>
<evidence type="ECO:0000256" key="2">
    <source>
        <dbReference type="SAM" id="SignalP"/>
    </source>
</evidence>
<proteinExistence type="predicted"/>
<dbReference type="OrthoDB" id="76388at2759"/>
<dbReference type="AlphaFoldDB" id="A0A9W8G2X6"/>
<dbReference type="PANTHER" id="PTHR11177">
    <property type="entry name" value="CHITINASE"/>
    <property type="match status" value="1"/>
</dbReference>
<dbReference type="SMART" id="SM00636">
    <property type="entry name" value="Glyco_18"/>
    <property type="match status" value="1"/>
</dbReference>
<evidence type="ECO:0000256" key="1">
    <source>
        <dbReference type="SAM" id="MobiDB-lite"/>
    </source>
</evidence>
<dbReference type="InterPro" id="IPR017853">
    <property type="entry name" value="GH"/>
</dbReference>
<dbReference type="GO" id="GO:0005576">
    <property type="term" value="C:extracellular region"/>
    <property type="evidence" value="ECO:0007669"/>
    <property type="project" value="TreeGrafter"/>
</dbReference>
<dbReference type="InterPro" id="IPR011583">
    <property type="entry name" value="Chitinase_II/V-like_cat"/>
</dbReference>